<gene>
    <name evidence="3" type="ORF">NOCA1240518</name>
</gene>
<evidence type="ECO:0000259" key="2">
    <source>
        <dbReference type="PROSITE" id="PS50164"/>
    </source>
</evidence>
<feature type="domain" description="GIY-YIG" evidence="2">
    <location>
        <begin position="1"/>
        <end position="75"/>
    </location>
</feature>
<name>A0A2P2CHB6_9ZZZZ</name>
<protein>
    <recommendedName>
        <fullName evidence="2">GIY-YIG domain-containing protein</fullName>
    </recommendedName>
</protein>
<proteinExistence type="predicted"/>
<dbReference type="PROSITE" id="PS50164">
    <property type="entry name" value="GIY_YIG"/>
    <property type="match status" value="1"/>
</dbReference>
<evidence type="ECO:0000313" key="3">
    <source>
        <dbReference type="EMBL" id="CUR61415.1"/>
    </source>
</evidence>
<sequence>MPHVYILRCSDDSFYVGSTWDLERRVSEHNLGLGAAYTRRRRPVELVWAGDYERVDEAYAMEKRIQGWSRAKRQALIDGRTDELTPLSSRSWAARRARAPSAEEGGPGDHS</sequence>
<dbReference type="Gene3D" id="3.40.1440.10">
    <property type="entry name" value="GIY-YIG endonuclease"/>
    <property type="match status" value="1"/>
</dbReference>
<dbReference type="InterPro" id="IPR050190">
    <property type="entry name" value="UPF0213_domain"/>
</dbReference>
<organism evidence="3">
    <name type="scientific">metagenome</name>
    <dbReference type="NCBI Taxonomy" id="256318"/>
    <lineage>
        <taxon>unclassified sequences</taxon>
        <taxon>metagenomes</taxon>
    </lineage>
</organism>
<evidence type="ECO:0000256" key="1">
    <source>
        <dbReference type="SAM" id="MobiDB-lite"/>
    </source>
</evidence>
<dbReference type="CDD" id="cd10456">
    <property type="entry name" value="GIY-YIG_UPF0213"/>
    <property type="match status" value="1"/>
</dbReference>
<reference evidence="3" key="1">
    <citation type="submission" date="2015-08" db="EMBL/GenBank/DDBJ databases">
        <authorList>
            <person name="Babu N.S."/>
            <person name="Beckwith C.J."/>
            <person name="Beseler K.G."/>
            <person name="Brison A."/>
            <person name="Carone J.V."/>
            <person name="Caskin T.P."/>
            <person name="Diamond M."/>
            <person name="Durham M.E."/>
            <person name="Foxe J.M."/>
            <person name="Go M."/>
            <person name="Henderson B.A."/>
            <person name="Jones I.B."/>
            <person name="McGettigan J.A."/>
            <person name="Micheletti S.J."/>
            <person name="Nasrallah M.E."/>
            <person name="Ortiz D."/>
            <person name="Piller C.R."/>
            <person name="Privatt S.R."/>
            <person name="Schneider S.L."/>
            <person name="Sharp S."/>
            <person name="Smith T.C."/>
            <person name="Stanton J.D."/>
            <person name="Ullery H.E."/>
            <person name="Wilson R.J."/>
            <person name="Serrano M.G."/>
            <person name="Buck G."/>
            <person name="Lee V."/>
            <person name="Wang Y."/>
            <person name="Carvalho R."/>
            <person name="Voegtly L."/>
            <person name="Shi R."/>
            <person name="Duckworth R."/>
            <person name="Johnson A."/>
            <person name="Loviza R."/>
            <person name="Walstead R."/>
            <person name="Shah Z."/>
            <person name="Kiflezghi M."/>
            <person name="Wade K."/>
            <person name="Ball S.L."/>
            <person name="Bradley K.W."/>
            <person name="Asai D.J."/>
            <person name="Bowman C.A."/>
            <person name="Russell D.A."/>
            <person name="Pope W.H."/>
            <person name="Jacobs-Sera D."/>
            <person name="Hendrix R.W."/>
            <person name="Hatfull G.F."/>
        </authorList>
    </citation>
    <scope>NUCLEOTIDE SEQUENCE</scope>
</reference>
<dbReference type="SUPFAM" id="SSF82771">
    <property type="entry name" value="GIY-YIG endonuclease"/>
    <property type="match status" value="1"/>
</dbReference>
<dbReference type="PANTHER" id="PTHR34477:SF1">
    <property type="entry name" value="UPF0213 PROTEIN YHBQ"/>
    <property type="match status" value="1"/>
</dbReference>
<dbReference type="InterPro" id="IPR035901">
    <property type="entry name" value="GIY-YIG_endonuc_sf"/>
</dbReference>
<accession>A0A2P2CHB6</accession>
<dbReference type="Pfam" id="PF01541">
    <property type="entry name" value="GIY-YIG"/>
    <property type="match status" value="1"/>
</dbReference>
<dbReference type="InterPro" id="IPR000305">
    <property type="entry name" value="GIY-YIG_endonuc"/>
</dbReference>
<feature type="region of interest" description="Disordered" evidence="1">
    <location>
        <begin position="88"/>
        <end position="111"/>
    </location>
</feature>
<dbReference type="PANTHER" id="PTHR34477">
    <property type="entry name" value="UPF0213 PROTEIN YHBQ"/>
    <property type="match status" value="1"/>
</dbReference>
<dbReference type="EMBL" id="CZKB01000017">
    <property type="protein sequence ID" value="CUR61415.1"/>
    <property type="molecule type" value="Genomic_DNA"/>
</dbReference>
<dbReference type="AlphaFoldDB" id="A0A2P2CHB6"/>